<dbReference type="GO" id="GO:0000156">
    <property type="term" value="F:phosphorelay response regulator activity"/>
    <property type="evidence" value="ECO:0007669"/>
    <property type="project" value="InterPro"/>
</dbReference>
<feature type="domain" description="Response regulatory" evidence="9">
    <location>
        <begin position="8"/>
        <end position="127"/>
    </location>
</feature>
<proteinExistence type="inferred from homology"/>
<evidence type="ECO:0000313" key="12">
    <source>
        <dbReference type="Proteomes" id="UP000183104"/>
    </source>
</evidence>
<dbReference type="InterPro" id="IPR000673">
    <property type="entry name" value="Sig_transdc_resp-reg_Me-estase"/>
</dbReference>
<dbReference type="PATRIC" id="fig|381306.5.peg.807"/>
<dbReference type="Proteomes" id="UP000183104">
    <property type="component" value="Unassembled WGS sequence"/>
</dbReference>
<keyword evidence="3 5" id="KW-0378">Hydrolase</keyword>
<comment type="function">
    <text evidence="5">Involved in chemotaxis. Part of a chemotaxis signal transduction system that modulates chemotaxis in response to various stimuli. Catalyzes the demethylation of specific methylglutamate residues introduced into the chemoreceptors (methyl-accepting chemotaxis proteins or MCP) by CheR. Also mediates the irreversible deamidation of specific glutamine residues to glutamic acid.</text>
</comment>
<evidence type="ECO:0000259" key="10">
    <source>
        <dbReference type="PROSITE" id="PS50122"/>
    </source>
</evidence>
<dbReference type="OrthoDB" id="9805696at2"/>
<evidence type="ECO:0000256" key="1">
    <source>
        <dbReference type="ARBA" id="ARBA00022490"/>
    </source>
</evidence>
<dbReference type="PANTHER" id="PTHR42872">
    <property type="entry name" value="PROTEIN-GLUTAMATE METHYLESTERASE/PROTEIN-GLUTAMINE GLUTAMINASE"/>
    <property type="match status" value="1"/>
</dbReference>
<dbReference type="Gene3D" id="3.40.50.180">
    <property type="entry name" value="Methylesterase CheB, C-terminal domain"/>
    <property type="match status" value="1"/>
</dbReference>
<comment type="catalytic activity">
    <reaction evidence="5">
        <text>L-glutaminyl-[protein] + H2O = L-glutamyl-[protein] + NH4(+)</text>
        <dbReference type="Rhea" id="RHEA:16441"/>
        <dbReference type="Rhea" id="RHEA-COMP:10207"/>
        <dbReference type="Rhea" id="RHEA-COMP:10208"/>
        <dbReference type="ChEBI" id="CHEBI:15377"/>
        <dbReference type="ChEBI" id="CHEBI:28938"/>
        <dbReference type="ChEBI" id="CHEBI:29973"/>
        <dbReference type="ChEBI" id="CHEBI:30011"/>
        <dbReference type="EC" id="3.5.1.44"/>
    </reaction>
</comment>
<dbReference type="CDD" id="cd16432">
    <property type="entry name" value="CheB_Rec"/>
    <property type="match status" value="1"/>
</dbReference>
<dbReference type="AlphaFoldDB" id="A0A0P9C3I3"/>
<evidence type="ECO:0000256" key="8">
    <source>
        <dbReference type="SAM" id="MobiDB-lite"/>
    </source>
</evidence>
<evidence type="ECO:0000256" key="5">
    <source>
        <dbReference type="HAMAP-Rule" id="MF_00099"/>
    </source>
</evidence>
<dbReference type="RefSeq" id="WP_054966522.1">
    <property type="nucleotide sequence ID" value="NZ_FMUN01000002.1"/>
</dbReference>
<feature type="active site" evidence="5 6">
    <location>
        <position position="181"/>
    </location>
</feature>
<dbReference type="PANTHER" id="PTHR42872:SF6">
    <property type="entry name" value="PROTEIN-GLUTAMATE METHYLESTERASE_PROTEIN-GLUTAMINE GLUTAMINASE"/>
    <property type="match status" value="1"/>
</dbReference>
<dbReference type="EMBL" id="FMUN01000002">
    <property type="protein sequence ID" value="SCX99575.1"/>
    <property type="molecule type" value="Genomic_DNA"/>
</dbReference>
<organism evidence="11 12">
    <name type="scientific">Thiohalorhabdus denitrificans</name>
    <dbReference type="NCBI Taxonomy" id="381306"/>
    <lineage>
        <taxon>Bacteria</taxon>
        <taxon>Pseudomonadati</taxon>
        <taxon>Pseudomonadota</taxon>
        <taxon>Gammaproteobacteria</taxon>
        <taxon>Thiohalorhabdales</taxon>
        <taxon>Thiohalorhabdaceae</taxon>
        <taxon>Thiohalorhabdus</taxon>
    </lineage>
</organism>
<dbReference type="InterPro" id="IPR008248">
    <property type="entry name" value="CheB-like"/>
</dbReference>
<feature type="region of interest" description="Disordered" evidence="8">
    <location>
        <begin position="140"/>
        <end position="170"/>
    </location>
</feature>
<dbReference type="GO" id="GO:0050568">
    <property type="term" value="F:protein-glutamine glutaminase activity"/>
    <property type="evidence" value="ECO:0007669"/>
    <property type="project" value="UniProtKB-UniRule"/>
</dbReference>
<evidence type="ECO:0000256" key="3">
    <source>
        <dbReference type="ARBA" id="ARBA00022801"/>
    </source>
</evidence>
<dbReference type="PROSITE" id="PS50110">
    <property type="entry name" value="RESPONSE_REGULATORY"/>
    <property type="match status" value="1"/>
</dbReference>
<dbReference type="GO" id="GO:0005737">
    <property type="term" value="C:cytoplasm"/>
    <property type="evidence" value="ECO:0007669"/>
    <property type="project" value="UniProtKB-SubCell"/>
</dbReference>
<comment type="catalytic activity">
    <reaction evidence="4 5">
        <text>[protein]-L-glutamate 5-O-methyl ester + H2O = L-glutamyl-[protein] + methanol + H(+)</text>
        <dbReference type="Rhea" id="RHEA:23236"/>
        <dbReference type="Rhea" id="RHEA-COMP:10208"/>
        <dbReference type="Rhea" id="RHEA-COMP:10311"/>
        <dbReference type="ChEBI" id="CHEBI:15377"/>
        <dbReference type="ChEBI" id="CHEBI:15378"/>
        <dbReference type="ChEBI" id="CHEBI:17790"/>
        <dbReference type="ChEBI" id="CHEBI:29973"/>
        <dbReference type="ChEBI" id="CHEBI:82795"/>
        <dbReference type="EC" id="3.1.1.61"/>
    </reaction>
</comment>
<dbReference type="SUPFAM" id="SSF52172">
    <property type="entry name" value="CheY-like"/>
    <property type="match status" value="1"/>
</dbReference>
<dbReference type="Pfam" id="PF01339">
    <property type="entry name" value="CheB_methylest"/>
    <property type="match status" value="1"/>
</dbReference>
<comment type="subcellular location">
    <subcellularLocation>
        <location evidence="5">Cytoplasm</location>
    </subcellularLocation>
</comment>
<gene>
    <name evidence="5" type="primary">cheB</name>
    <name evidence="11" type="ORF">SAMN05661077_0980</name>
</gene>
<evidence type="ECO:0000256" key="4">
    <source>
        <dbReference type="ARBA" id="ARBA00048267"/>
    </source>
</evidence>
<dbReference type="GO" id="GO:0008984">
    <property type="term" value="F:protein-glutamate methylesterase activity"/>
    <property type="evidence" value="ECO:0007669"/>
    <property type="project" value="UniProtKB-UniRule"/>
</dbReference>
<reference evidence="12" key="1">
    <citation type="submission" date="2016-10" db="EMBL/GenBank/DDBJ databases">
        <authorList>
            <person name="Varghese N."/>
        </authorList>
    </citation>
    <scope>NUCLEOTIDE SEQUENCE [LARGE SCALE GENOMIC DNA]</scope>
    <source>
        <strain evidence="12">HL 19</strain>
    </source>
</reference>
<dbReference type="SUPFAM" id="SSF52738">
    <property type="entry name" value="Methylesterase CheB, C-terminal domain"/>
    <property type="match status" value="1"/>
</dbReference>
<protein>
    <recommendedName>
        <fullName evidence="5">Protein-glutamate methylesterase/protein-glutamine glutaminase</fullName>
        <ecNumber evidence="5">3.1.1.61</ecNumber>
        <ecNumber evidence="5">3.5.1.44</ecNumber>
    </recommendedName>
</protein>
<keyword evidence="1 5" id="KW-0963">Cytoplasm</keyword>
<comment type="similarity">
    <text evidence="5">Belongs to the CheB family.</text>
</comment>
<dbReference type="InterPro" id="IPR035909">
    <property type="entry name" value="CheB_C"/>
</dbReference>
<dbReference type="GO" id="GO:0006935">
    <property type="term" value="P:chemotaxis"/>
    <property type="evidence" value="ECO:0007669"/>
    <property type="project" value="UniProtKB-UniRule"/>
</dbReference>
<feature type="active site" evidence="5 6">
    <location>
        <position position="306"/>
    </location>
</feature>
<dbReference type="Pfam" id="PF00072">
    <property type="entry name" value="Response_reg"/>
    <property type="match status" value="1"/>
</dbReference>
<sequence length="368" mass="38979">MAAGEPIRVLVVDDSAVVRSVLKKGLEEAGGLEVVGVAHNGRQGLEMVGSLRPDAVILDVLMPEMTGIEFLDHLQPGQAGAPVVLMFSSMSKQDAEVTVECLSRGAEEFINKPDPGRTGMREPLEETVDDLVRTVRELVRARREPGPDGGGRRGKAARESPSGQGGMPAGFQPDLVVIGSSTGGPQTLHAILGELDPEGAVRVPVLLVQHMALGFTGAFAQRLGDRGPFRWREAEDGEKIPLGAGLVAPGDYHMRVSRDAKRLTVHLDHRERVNSCRPAVDPLFISAAELQGTRVLGIVLTGMGRDGLEGARRIREAGGMVVVQDERSSAVWGMPGAIAQAGLADAVLEPGEIAALLDRVLFSRATSA</sequence>
<comment type="domain">
    <text evidence="5">Contains a C-terminal catalytic domain, and an N-terminal region which modulates catalytic activity.</text>
</comment>
<dbReference type="InterPro" id="IPR011006">
    <property type="entry name" value="CheY-like_superfamily"/>
</dbReference>
<dbReference type="HAMAP" id="MF_00099">
    <property type="entry name" value="CheB_chemtxs"/>
    <property type="match status" value="1"/>
</dbReference>
<dbReference type="EC" id="3.1.1.61" evidence="5"/>
<evidence type="ECO:0000259" key="9">
    <source>
        <dbReference type="PROSITE" id="PS50110"/>
    </source>
</evidence>
<evidence type="ECO:0000256" key="2">
    <source>
        <dbReference type="ARBA" id="ARBA00022500"/>
    </source>
</evidence>
<name>A0A0P9C3I3_9GAMM</name>
<feature type="active site" evidence="5 6">
    <location>
        <position position="210"/>
    </location>
</feature>
<evidence type="ECO:0000313" key="11">
    <source>
        <dbReference type="EMBL" id="SCX99575.1"/>
    </source>
</evidence>
<evidence type="ECO:0000256" key="6">
    <source>
        <dbReference type="PROSITE-ProRule" id="PRU00050"/>
    </source>
</evidence>
<dbReference type="EC" id="3.5.1.44" evidence="5"/>
<dbReference type="Gene3D" id="3.40.50.2300">
    <property type="match status" value="1"/>
</dbReference>
<feature type="domain" description="CheB-type methylesterase" evidence="10">
    <location>
        <begin position="169"/>
        <end position="357"/>
    </location>
</feature>
<accession>A0A0P9C3I3</accession>
<dbReference type="InterPro" id="IPR001789">
    <property type="entry name" value="Sig_transdc_resp-reg_receiver"/>
</dbReference>
<dbReference type="CDD" id="cd17541">
    <property type="entry name" value="REC_CheB-like"/>
    <property type="match status" value="1"/>
</dbReference>
<feature type="modified residue" description="4-aspartylphosphate" evidence="5 7">
    <location>
        <position position="59"/>
    </location>
</feature>
<keyword evidence="12" id="KW-1185">Reference proteome</keyword>
<evidence type="ECO:0000256" key="7">
    <source>
        <dbReference type="PROSITE-ProRule" id="PRU00169"/>
    </source>
</evidence>
<keyword evidence="5 7" id="KW-0597">Phosphoprotein</keyword>
<comment type="PTM">
    <text evidence="5">Phosphorylated by CheA. Phosphorylation of the N-terminal regulatory domain activates the methylesterase activity.</text>
</comment>
<dbReference type="SMART" id="SM00448">
    <property type="entry name" value="REC"/>
    <property type="match status" value="1"/>
</dbReference>
<dbReference type="PROSITE" id="PS50122">
    <property type="entry name" value="CHEB"/>
    <property type="match status" value="1"/>
</dbReference>
<dbReference type="STRING" id="381306.AN478_10280"/>
<dbReference type="PIRSF" id="PIRSF000876">
    <property type="entry name" value="RR_chemtxs_CheB"/>
    <property type="match status" value="1"/>
</dbReference>
<dbReference type="NCBIfam" id="NF001965">
    <property type="entry name" value="PRK00742.1"/>
    <property type="match status" value="1"/>
</dbReference>
<keyword evidence="2 5" id="KW-0145">Chemotaxis</keyword>